<protein>
    <submittedName>
        <fullName evidence="7">Redoxin domain-containing protein</fullName>
    </submittedName>
</protein>
<organism evidence="7 8">
    <name type="scientific">Tumebacillus amylolyticus</name>
    <dbReference type="NCBI Taxonomy" id="2801339"/>
    <lineage>
        <taxon>Bacteria</taxon>
        <taxon>Bacillati</taxon>
        <taxon>Bacillota</taxon>
        <taxon>Bacilli</taxon>
        <taxon>Bacillales</taxon>
        <taxon>Alicyclobacillaceae</taxon>
        <taxon>Tumebacillus</taxon>
    </lineage>
</organism>
<dbReference type="RefSeq" id="WP_201635840.1">
    <property type="nucleotide sequence ID" value="NZ_JAEQNB010000004.1"/>
</dbReference>
<comment type="caution">
    <text evidence="7">The sequence shown here is derived from an EMBL/GenBank/DDBJ whole genome shotgun (WGS) entry which is preliminary data.</text>
</comment>
<evidence type="ECO:0000256" key="4">
    <source>
        <dbReference type="ARBA" id="ARBA00023157"/>
    </source>
</evidence>
<keyword evidence="5" id="KW-0676">Redox-active center</keyword>
<evidence type="ECO:0000256" key="3">
    <source>
        <dbReference type="ARBA" id="ARBA00022968"/>
    </source>
</evidence>
<comment type="subcellular location">
    <subcellularLocation>
        <location evidence="1">Cell envelope</location>
    </subcellularLocation>
</comment>
<evidence type="ECO:0000256" key="5">
    <source>
        <dbReference type="ARBA" id="ARBA00023284"/>
    </source>
</evidence>
<evidence type="ECO:0000256" key="2">
    <source>
        <dbReference type="ARBA" id="ARBA00022748"/>
    </source>
</evidence>
<feature type="domain" description="Thioredoxin" evidence="6">
    <location>
        <begin position="38"/>
        <end position="177"/>
    </location>
</feature>
<keyword evidence="3" id="KW-0735">Signal-anchor</keyword>
<keyword evidence="3" id="KW-0812">Transmembrane</keyword>
<dbReference type="PROSITE" id="PS00194">
    <property type="entry name" value="THIOREDOXIN_1"/>
    <property type="match status" value="1"/>
</dbReference>
<dbReference type="InterPro" id="IPR050553">
    <property type="entry name" value="Thioredoxin_ResA/DsbE_sf"/>
</dbReference>
<dbReference type="Proteomes" id="UP000602284">
    <property type="component" value="Unassembled WGS sequence"/>
</dbReference>
<keyword evidence="4" id="KW-1015">Disulfide bond</keyword>
<sequence length="181" mass="19977">MSTRSNLSRNITILVLLVAAIGIMYSVFAFTKKEPTVLEVGQAAPDFQLETLDGHKVQLSDYKGKVVLLNFWASWCEPCRQEMPDIEKAYETYKDQGLVVLGANLQENNVSIKGFADNMGMTFPILMDKDGKLAVQTYKVKPIPTSFFIDQNGILQAKAEAPMTLPFIEDNVKPLLAGTGG</sequence>
<dbReference type="InterPro" id="IPR017937">
    <property type="entry name" value="Thioredoxin_CS"/>
</dbReference>
<dbReference type="EMBL" id="JAEQNB010000004">
    <property type="protein sequence ID" value="MBL0387639.1"/>
    <property type="molecule type" value="Genomic_DNA"/>
</dbReference>
<keyword evidence="2" id="KW-0201">Cytochrome c-type biogenesis</keyword>
<keyword evidence="8" id="KW-1185">Reference proteome</keyword>
<accession>A0ABS1JBI4</accession>
<reference evidence="7 8" key="1">
    <citation type="submission" date="2021-01" db="EMBL/GenBank/DDBJ databases">
        <title>Tumebacillus sp. strain ITR2 16S ribosomal RNA gene Genome sequencing and assembly.</title>
        <authorList>
            <person name="Kang M."/>
        </authorList>
    </citation>
    <scope>NUCLEOTIDE SEQUENCE [LARGE SCALE GENOMIC DNA]</scope>
    <source>
        <strain evidence="7 8">ITR2</strain>
    </source>
</reference>
<evidence type="ECO:0000256" key="1">
    <source>
        <dbReference type="ARBA" id="ARBA00004196"/>
    </source>
</evidence>
<proteinExistence type="predicted"/>
<evidence type="ECO:0000313" key="8">
    <source>
        <dbReference type="Proteomes" id="UP000602284"/>
    </source>
</evidence>
<evidence type="ECO:0000259" key="6">
    <source>
        <dbReference type="PROSITE" id="PS51352"/>
    </source>
</evidence>
<dbReference type="PANTHER" id="PTHR42852:SF6">
    <property type="entry name" value="THIOL:DISULFIDE INTERCHANGE PROTEIN DSBE"/>
    <property type="match status" value="1"/>
</dbReference>
<dbReference type="CDD" id="cd02966">
    <property type="entry name" value="TlpA_like_family"/>
    <property type="match status" value="1"/>
</dbReference>
<dbReference type="InterPro" id="IPR013766">
    <property type="entry name" value="Thioredoxin_domain"/>
</dbReference>
<evidence type="ECO:0000313" key="7">
    <source>
        <dbReference type="EMBL" id="MBL0387639.1"/>
    </source>
</evidence>
<gene>
    <name evidence="7" type="ORF">JJB07_13445</name>
</gene>
<dbReference type="PROSITE" id="PS51352">
    <property type="entry name" value="THIOREDOXIN_2"/>
    <property type="match status" value="1"/>
</dbReference>
<dbReference type="PANTHER" id="PTHR42852">
    <property type="entry name" value="THIOL:DISULFIDE INTERCHANGE PROTEIN DSBE"/>
    <property type="match status" value="1"/>
</dbReference>
<dbReference type="InterPro" id="IPR036249">
    <property type="entry name" value="Thioredoxin-like_sf"/>
</dbReference>
<dbReference type="Pfam" id="PF00578">
    <property type="entry name" value="AhpC-TSA"/>
    <property type="match status" value="1"/>
</dbReference>
<dbReference type="SUPFAM" id="SSF52833">
    <property type="entry name" value="Thioredoxin-like"/>
    <property type="match status" value="1"/>
</dbReference>
<dbReference type="Gene3D" id="3.40.30.10">
    <property type="entry name" value="Glutaredoxin"/>
    <property type="match status" value="1"/>
</dbReference>
<name>A0ABS1JBI4_9BACL</name>
<dbReference type="InterPro" id="IPR000866">
    <property type="entry name" value="AhpC/TSA"/>
</dbReference>